<dbReference type="Gene3D" id="1.20.120.350">
    <property type="entry name" value="Voltage-gated potassium channels. Chain C"/>
    <property type="match status" value="1"/>
</dbReference>
<feature type="domain" description="Ion transport" evidence="13">
    <location>
        <begin position="25"/>
        <end position="241"/>
    </location>
</feature>
<dbReference type="Proteomes" id="UP000075374">
    <property type="component" value="Unassembled WGS sequence"/>
</dbReference>
<dbReference type="InterPro" id="IPR028325">
    <property type="entry name" value="VG_K_chnl"/>
</dbReference>
<evidence type="ECO:0000256" key="9">
    <source>
        <dbReference type="ARBA" id="ARBA00023065"/>
    </source>
</evidence>
<keyword evidence="8 12" id="KW-1133">Transmembrane helix</keyword>
<keyword evidence="11 14" id="KW-0407">Ion channel</keyword>
<keyword evidence="9" id="KW-0406">Ion transport</keyword>
<dbReference type="PANTHER" id="PTHR11537">
    <property type="entry name" value="VOLTAGE-GATED POTASSIUM CHANNEL"/>
    <property type="match status" value="1"/>
</dbReference>
<comment type="subcellular location">
    <subcellularLocation>
        <location evidence="1">Membrane</location>
        <topology evidence="1">Multi-pass membrane protein</topology>
    </subcellularLocation>
</comment>
<feature type="transmembrane region" description="Helical" evidence="12">
    <location>
        <begin position="84"/>
        <end position="104"/>
    </location>
</feature>
<evidence type="ECO:0000256" key="8">
    <source>
        <dbReference type="ARBA" id="ARBA00022989"/>
    </source>
</evidence>
<dbReference type="PATRIC" id="fig|1121305.3.peg.2227"/>
<keyword evidence="2" id="KW-0813">Transport</keyword>
<keyword evidence="6" id="KW-0851">Voltage-gated channel</keyword>
<evidence type="ECO:0000256" key="7">
    <source>
        <dbReference type="ARBA" id="ARBA00022958"/>
    </source>
</evidence>
<dbReference type="PRINTS" id="PR00169">
    <property type="entry name" value="KCHANNEL"/>
</dbReference>
<dbReference type="InterPro" id="IPR027359">
    <property type="entry name" value="Volt_channel_dom_sf"/>
</dbReference>
<dbReference type="InterPro" id="IPR005821">
    <property type="entry name" value="Ion_trans_dom"/>
</dbReference>
<feature type="transmembrane region" description="Helical" evidence="12">
    <location>
        <begin position="152"/>
        <end position="173"/>
    </location>
</feature>
<dbReference type="SUPFAM" id="SSF81324">
    <property type="entry name" value="Voltage-gated potassium channels"/>
    <property type="match status" value="1"/>
</dbReference>
<accession>A0A151AKA6</accession>
<keyword evidence="10 12" id="KW-0472">Membrane</keyword>
<evidence type="ECO:0000256" key="1">
    <source>
        <dbReference type="ARBA" id="ARBA00004141"/>
    </source>
</evidence>
<name>A0A151AKA6_9CLOT</name>
<evidence type="ECO:0000256" key="10">
    <source>
        <dbReference type="ARBA" id="ARBA00023136"/>
    </source>
</evidence>
<protein>
    <submittedName>
        <fullName evidence="14">Cyclic nucleotide-gated potassium channel</fullName>
    </submittedName>
</protein>
<feature type="transmembrane region" description="Helical" evidence="12">
    <location>
        <begin position="110"/>
        <end position="131"/>
    </location>
</feature>
<comment type="caution">
    <text evidence="14">The sequence shown here is derived from an EMBL/GenBank/DDBJ whole genome shotgun (WGS) entry which is preliminary data.</text>
</comment>
<evidence type="ECO:0000256" key="2">
    <source>
        <dbReference type="ARBA" id="ARBA00022448"/>
    </source>
</evidence>
<keyword evidence="7" id="KW-0630">Potassium</keyword>
<sequence length="272" mass="30510">MNLIDEKTKSKIYRIMFENDTPAGRAFDIGLIVAILGNSILIIAESVDTIRKSYGIWISTLEWVFVAAFTIEYVLRLLVVKNKFAYLLSFYGFIDLLAILPAYLSLFLPQMRILVIIRIFRLLRLFSILNMGSYIAESTRLLKALIESRIKIIVFLFSSLIIIVLVGAVMYIVEGPKNGFTSIPESMYWAIVTVSTVGYGDISPKTAMGKVISSLLIIIGYGILAVPTGIISSELTNASKRHRKGKVCPRCHHKSYSRNDKFCSKCGTAFRD</sequence>
<dbReference type="GO" id="GO:0008076">
    <property type="term" value="C:voltage-gated potassium channel complex"/>
    <property type="evidence" value="ECO:0007669"/>
    <property type="project" value="InterPro"/>
</dbReference>
<evidence type="ECO:0000313" key="14">
    <source>
        <dbReference type="EMBL" id="KYH28089.1"/>
    </source>
</evidence>
<keyword evidence="15" id="KW-1185">Reference proteome</keyword>
<keyword evidence="5" id="KW-0631">Potassium channel</keyword>
<keyword evidence="4 12" id="KW-0812">Transmembrane</keyword>
<evidence type="ECO:0000313" key="15">
    <source>
        <dbReference type="Proteomes" id="UP000075374"/>
    </source>
</evidence>
<dbReference type="PANTHER" id="PTHR11537:SF254">
    <property type="entry name" value="POTASSIUM VOLTAGE-GATED CHANNEL PROTEIN SHAB"/>
    <property type="match status" value="1"/>
</dbReference>
<evidence type="ECO:0000256" key="6">
    <source>
        <dbReference type="ARBA" id="ARBA00022882"/>
    </source>
</evidence>
<feature type="transmembrane region" description="Helical" evidence="12">
    <location>
        <begin position="26"/>
        <end position="44"/>
    </location>
</feature>
<gene>
    <name evidence="14" type="ORF">CLCOL_22230</name>
</gene>
<reference evidence="14 15" key="1">
    <citation type="submission" date="2016-02" db="EMBL/GenBank/DDBJ databases">
        <title>Genome sequence of Clostridium colicanis DSM 13634.</title>
        <authorList>
            <person name="Poehlein A."/>
            <person name="Daniel R."/>
        </authorList>
    </citation>
    <scope>NUCLEOTIDE SEQUENCE [LARGE SCALE GENOMIC DNA]</scope>
    <source>
        <strain evidence="14 15">DSM 13634</strain>
    </source>
</reference>
<evidence type="ECO:0000256" key="4">
    <source>
        <dbReference type="ARBA" id="ARBA00022692"/>
    </source>
</evidence>
<feature type="transmembrane region" description="Helical" evidence="12">
    <location>
        <begin position="56"/>
        <end position="75"/>
    </location>
</feature>
<dbReference type="AlphaFoldDB" id="A0A151AKA6"/>
<keyword evidence="3" id="KW-0633">Potassium transport</keyword>
<dbReference type="GO" id="GO:0001508">
    <property type="term" value="P:action potential"/>
    <property type="evidence" value="ECO:0007669"/>
    <property type="project" value="TreeGrafter"/>
</dbReference>
<evidence type="ECO:0000256" key="12">
    <source>
        <dbReference type="SAM" id="Phobius"/>
    </source>
</evidence>
<dbReference type="Gene3D" id="1.10.287.70">
    <property type="match status" value="1"/>
</dbReference>
<dbReference type="EMBL" id="LTBB01000013">
    <property type="protein sequence ID" value="KYH28089.1"/>
    <property type="molecule type" value="Genomic_DNA"/>
</dbReference>
<evidence type="ECO:0000256" key="11">
    <source>
        <dbReference type="ARBA" id="ARBA00023303"/>
    </source>
</evidence>
<dbReference type="RefSeq" id="WP_242862648.1">
    <property type="nucleotide sequence ID" value="NZ_LTBB01000013.1"/>
</dbReference>
<evidence type="ECO:0000256" key="5">
    <source>
        <dbReference type="ARBA" id="ARBA00022826"/>
    </source>
</evidence>
<organism evidence="14 15">
    <name type="scientific">Clostridium colicanis DSM 13634</name>
    <dbReference type="NCBI Taxonomy" id="1121305"/>
    <lineage>
        <taxon>Bacteria</taxon>
        <taxon>Bacillati</taxon>
        <taxon>Bacillota</taxon>
        <taxon>Clostridia</taxon>
        <taxon>Eubacteriales</taxon>
        <taxon>Clostridiaceae</taxon>
        <taxon>Clostridium</taxon>
    </lineage>
</organism>
<dbReference type="STRING" id="1121305.CLCOL_22230"/>
<dbReference type="Pfam" id="PF00520">
    <property type="entry name" value="Ion_trans"/>
    <property type="match status" value="1"/>
</dbReference>
<evidence type="ECO:0000256" key="3">
    <source>
        <dbReference type="ARBA" id="ARBA00022538"/>
    </source>
</evidence>
<feature type="transmembrane region" description="Helical" evidence="12">
    <location>
        <begin position="211"/>
        <end position="231"/>
    </location>
</feature>
<evidence type="ECO:0000259" key="13">
    <source>
        <dbReference type="Pfam" id="PF00520"/>
    </source>
</evidence>
<proteinExistence type="predicted"/>
<dbReference type="GO" id="GO:0005249">
    <property type="term" value="F:voltage-gated potassium channel activity"/>
    <property type="evidence" value="ECO:0007669"/>
    <property type="project" value="InterPro"/>
</dbReference>